<dbReference type="PANTHER" id="PTHR43405">
    <property type="entry name" value="GLYCOSYL HYDROLASE DIGH"/>
    <property type="match status" value="1"/>
</dbReference>
<reference evidence="3 4" key="1">
    <citation type="submission" date="2015-10" db="EMBL/GenBank/DDBJ databases">
        <title>Survey of human and primate louse endosymbionts.</title>
        <authorList>
            <person name="Boyd B.M."/>
        </authorList>
    </citation>
    <scope>NUCLEOTIDE SEQUENCE [LARGE SCALE GENOMIC DNA]</scope>
    <source>
        <strain evidence="3 4">PTSK</strain>
    </source>
</reference>
<evidence type="ECO:0000313" key="4">
    <source>
        <dbReference type="Proteomes" id="UP000242793"/>
    </source>
</evidence>
<evidence type="ECO:0000313" key="3">
    <source>
        <dbReference type="EMBL" id="ARC53533.1"/>
    </source>
</evidence>
<evidence type="ECO:0000256" key="1">
    <source>
        <dbReference type="ARBA" id="ARBA00022729"/>
    </source>
</evidence>
<dbReference type="EMBL" id="CP012839">
    <property type="protein sequence ID" value="ARC53533.1"/>
    <property type="molecule type" value="Genomic_DNA"/>
</dbReference>
<dbReference type="Gene3D" id="3.20.20.80">
    <property type="entry name" value="Glycosidases"/>
    <property type="match status" value="1"/>
</dbReference>
<gene>
    <name evidence="3" type="ORF">AOQ87_01995</name>
</gene>
<dbReference type="Proteomes" id="UP000242793">
    <property type="component" value="Chromosome"/>
</dbReference>
<dbReference type="InterPro" id="IPR017853">
    <property type="entry name" value="GH"/>
</dbReference>
<accession>A0A1V0HL44</accession>
<keyword evidence="1" id="KW-0732">Signal</keyword>
<dbReference type="STRING" id="428411.AOQ87_01995"/>
<dbReference type="SUPFAM" id="SSF51445">
    <property type="entry name" value="(Trans)glycosidases"/>
    <property type="match status" value="1"/>
</dbReference>
<evidence type="ECO:0000259" key="2">
    <source>
        <dbReference type="Pfam" id="PF02638"/>
    </source>
</evidence>
<dbReference type="InterPro" id="IPR052177">
    <property type="entry name" value="Divisome_Glycosyl_Hydrolase"/>
</dbReference>
<organism evidence="3 4">
    <name type="scientific">Candidatus Riesia pediculischaeffi</name>
    <dbReference type="NCBI Taxonomy" id="428411"/>
    <lineage>
        <taxon>Bacteria</taxon>
        <taxon>Pseudomonadati</taxon>
        <taxon>Pseudomonadota</taxon>
        <taxon>Gammaproteobacteria</taxon>
        <taxon>Enterobacterales</taxon>
        <taxon>Enterobacteriaceae</taxon>
        <taxon>Candidatus Riesia</taxon>
    </lineage>
</organism>
<dbReference type="Pfam" id="PF02638">
    <property type="entry name" value="GHL10"/>
    <property type="match status" value="1"/>
</dbReference>
<sequence>MNYSNVRGIWITTAFGLDWPDQSSNVFFCTSFDKMIKLQKKSLIEKLDRLSKIGFNTIFFQVKPDGTSLYRSRILPWSNVLTGKIGKDPGYDPLEFIIMEAHKRNLKIHAWINPYRVSTKIDSNTVLSLKNTAFSYLPSVYIQHNSWVKVSHNQFVLDPGLPEVRSWIVNIVEEIVKFYDVDGIQFDDYFYYEDSLSRLKDDDTYHKYSKNQFSNKENWRRNNTFLLIKDVYKKIHSIKPNVSFGVSPIGIWRNVRNDPFGSQTNSLYSSYDSCYADVKLWIKTGILDYVIPQIYWSCSDKTAKYDILIKWWANLIKTSRTKLCVGLALYKAGIYNPQEPEWFENYGITEISKQLDLSDDISEIQGIVFFRESFLASHSRGSKKIVEYLQYRWNR</sequence>
<dbReference type="InterPro" id="IPR003790">
    <property type="entry name" value="GHL10"/>
</dbReference>
<dbReference type="AlphaFoldDB" id="A0A1V0HL44"/>
<proteinExistence type="predicted"/>
<protein>
    <recommendedName>
        <fullName evidence="2">Glycosyl hydrolase-like 10 domain-containing protein</fullName>
    </recommendedName>
</protein>
<dbReference type="KEGG" id="rped:AOQ87_01995"/>
<name>A0A1V0HL44_9ENTR</name>
<keyword evidence="4" id="KW-1185">Reference proteome</keyword>
<feature type="domain" description="Glycosyl hydrolase-like 10" evidence="2">
    <location>
        <begin position="6"/>
        <end position="343"/>
    </location>
</feature>
<dbReference type="PANTHER" id="PTHR43405:SF1">
    <property type="entry name" value="GLYCOSYL HYDROLASE DIGH"/>
    <property type="match status" value="1"/>
</dbReference>